<comment type="caution">
    <text evidence="5">The sequence shown here is derived from an EMBL/GenBank/DDBJ whole genome shotgun (WGS) entry which is preliminary data.</text>
</comment>
<dbReference type="EC" id="2.1.1.-" evidence="5"/>
<keyword evidence="3 5" id="KW-0808">Transferase</keyword>
<comment type="similarity">
    <text evidence="1">Belongs to the methyltransferase superfamily.</text>
</comment>
<dbReference type="Proteomes" id="UP001331561">
    <property type="component" value="Unassembled WGS sequence"/>
</dbReference>
<dbReference type="Gene3D" id="3.40.50.150">
    <property type="entry name" value="Vaccinia Virus protein VP39"/>
    <property type="match status" value="1"/>
</dbReference>
<dbReference type="CDD" id="cd02440">
    <property type="entry name" value="AdoMet_MTases"/>
    <property type="match status" value="1"/>
</dbReference>
<dbReference type="GO" id="GO:0008168">
    <property type="term" value="F:methyltransferase activity"/>
    <property type="evidence" value="ECO:0007669"/>
    <property type="project" value="UniProtKB-KW"/>
</dbReference>
<accession>A0ABU6JZF2</accession>
<dbReference type="GO" id="GO:0032259">
    <property type="term" value="P:methylation"/>
    <property type="evidence" value="ECO:0007669"/>
    <property type="project" value="UniProtKB-KW"/>
</dbReference>
<dbReference type="InterPro" id="IPR013216">
    <property type="entry name" value="Methyltransf_11"/>
</dbReference>
<dbReference type="InterPro" id="IPR051052">
    <property type="entry name" value="Diverse_substrate_MTase"/>
</dbReference>
<name>A0ABU6JZF2_9RHOO</name>
<evidence type="ECO:0000313" key="5">
    <source>
        <dbReference type="EMBL" id="MEC5384807.1"/>
    </source>
</evidence>
<gene>
    <name evidence="5" type="ORF">VVD49_03690</name>
</gene>
<keyword evidence="6" id="KW-1185">Reference proteome</keyword>
<sequence>MDMSARNIDFGRTADDYRRHRAGFPDSLFTRLAVHGVGIAGQRLLDIGTGTGSLARGFARRGCQVTGLDPSTNLTAQARELDGEAGVNIDYVTSRIEDNTLPDASFDIVSAGQCWHWFDRPRAAAQCFRLLKPGGIVLCTNFDWLPAPGSVVEATEKLILEHNPAWTAHSGHGIHYKEFADLTGAGFHALQSFSFDEDVPYTHESWRGRIRASAGIAASLPADAVARFDAAHAEMLVARFPQETLLTPHRIFALVGRKPYGDGEPRRA</sequence>
<evidence type="ECO:0000256" key="3">
    <source>
        <dbReference type="ARBA" id="ARBA00022679"/>
    </source>
</evidence>
<proteinExistence type="inferred from homology"/>
<keyword evidence="2 5" id="KW-0489">Methyltransferase</keyword>
<dbReference type="InterPro" id="IPR029063">
    <property type="entry name" value="SAM-dependent_MTases_sf"/>
</dbReference>
<feature type="domain" description="Methyltransferase type 11" evidence="4">
    <location>
        <begin position="45"/>
        <end position="139"/>
    </location>
</feature>
<evidence type="ECO:0000313" key="6">
    <source>
        <dbReference type="Proteomes" id="UP001331561"/>
    </source>
</evidence>
<protein>
    <submittedName>
        <fullName evidence="5">Class I SAM-dependent methyltransferase</fullName>
        <ecNumber evidence="5">2.1.1.-</ecNumber>
    </submittedName>
</protein>
<dbReference type="SUPFAM" id="SSF53335">
    <property type="entry name" value="S-adenosyl-L-methionine-dependent methyltransferases"/>
    <property type="match status" value="1"/>
</dbReference>
<dbReference type="RefSeq" id="WP_327597774.1">
    <property type="nucleotide sequence ID" value="NZ_JAYXHS010000001.1"/>
</dbReference>
<dbReference type="PANTHER" id="PTHR44942">
    <property type="entry name" value="METHYLTRANSF_11 DOMAIN-CONTAINING PROTEIN"/>
    <property type="match status" value="1"/>
</dbReference>
<organism evidence="5 6">
    <name type="scientific">Uliginosibacterium silvisoli</name>
    <dbReference type="NCBI Taxonomy" id="3114758"/>
    <lineage>
        <taxon>Bacteria</taxon>
        <taxon>Pseudomonadati</taxon>
        <taxon>Pseudomonadota</taxon>
        <taxon>Betaproteobacteria</taxon>
        <taxon>Rhodocyclales</taxon>
        <taxon>Zoogloeaceae</taxon>
        <taxon>Uliginosibacterium</taxon>
    </lineage>
</organism>
<evidence type="ECO:0000256" key="1">
    <source>
        <dbReference type="ARBA" id="ARBA00008361"/>
    </source>
</evidence>
<dbReference type="EMBL" id="JAYXHS010000001">
    <property type="protein sequence ID" value="MEC5384807.1"/>
    <property type="molecule type" value="Genomic_DNA"/>
</dbReference>
<evidence type="ECO:0000259" key="4">
    <source>
        <dbReference type="Pfam" id="PF08241"/>
    </source>
</evidence>
<reference evidence="5 6" key="1">
    <citation type="submission" date="2024-01" db="EMBL/GenBank/DDBJ databases">
        <title>Uliginosibacterium soil sp. nov.</title>
        <authorList>
            <person name="Lv Y."/>
        </authorList>
    </citation>
    <scope>NUCLEOTIDE SEQUENCE [LARGE SCALE GENOMIC DNA]</scope>
    <source>
        <strain evidence="5 6">H3</strain>
    </source>
</reference>
<evidence type="ECO:0000256" key="2">
    <source>
        <dbReference type="ARBA" id="ARBA00022603"/>
    </source>
</evidence>
<dbReference type="Pfam" id="PF08241">
    <property type="entry name" value="Methyltransf_11"/>
    <property type="match status" value="1"/>
</dbReference>
<dbReference type="PANTHER" id="PTHR44942:SF4">
    <property type="entry name" value="METHYLTRANSFERASE TYPE 11 DOMAIN-CONTAINING PROTEIN"/>
    <property type="match status" value="1"/>
</dbReference>